<comment type="cofactor">
    <cofactor evidence="1">
        <name>FAD</name>
        <dbReference type="ChEBI" id="CHEBI:57692"/>
    </cofactor>
</comment>
<dbReference type="InterPro" id="IPR009075">
    <property type="entry name" value="AcylCo_DH/oxidase_C"/>
</dbReference>
<keyword evidence="4" id="KW-0274">FAD</keyword>
<dbReference type="InterPro" id="IPR006091">
    <property type="entry name" value="Acyl-CoA_Oxase/DH_mid-dom"/>
</dbReference>
<dbReference type="Pfam" id="PF02771">
    <property type="entry name" value="Acyl-CoA_dh_N"/>
    <property type="match status" value="2"/>
</dbReference>
<comment type="similarity">
    <text evidence="2">Belongs to the acyl-CoA dehydrogenase family.</text>
</comment>
<dbReference type="AlphaFoldDB" id="A0A839RTA6"/>
<evidence type="ECO:0000256" key="1">
    <source>
        <dbReference type="ARBA" id="ARBA00001974"/>
    </source>
</evidence>
<dbReference type="PANTHER" id="PTHR43292">
    <property type="entry name" value="ACYL-COA DEHYDROGENASE"/>
    <property type="match status" value="1"/>
</dbReference>
<dbReference type="GO" id="GO:0005886">
    <property type="term" value="C:plasma membrane"/>
    <property type="evidence" value="ECO:0007669"/>
    <property type="project" value="TreeGrafter"/>
</dbReference>
<dbReference type="OrthoDB" id="3964153at2"/>
<dbReference type="Gene3D" id="1.20.140.10">
    <property type="entry name" value="Butyryl-CoA Dehydrogenase, subunit A, domain 3"/>
    <property type="match status" value="2"/>
</dbReference>
<dbReference type="Proteomes" id="UP000567922">
    <property type="component" value="Unassembled WGS sequence"/>
</dbReference>
<evidence type="ECO:0000313" key="10">
    <source>
        <dbReference type="Proteomes" id="UP000567922"/>
    </source>
</evidence>
<keyword evidence="10" id="KW-1185">Reference proteome</keyword>
<dbReference type="Pfam" id="PF00441">
    <property type="entry name" value="Acyl-CoA_dh_1"/>
    <property type="match status" value="2"/>
</dbReference>
<dbReference type="InterPro" id="IPR013786">
    <property type="entry name" value="AcylCoA_DH/ox_N"/>
</dbReference>
<evidence type="ECO:0000256" key="3">
    <source>
        <dbReference type="ARBA" id="ARBA00022630"/>
    </source>
</evidence>
<evidence type="ECO:0000259" key="8">
    <source>
        <dbReference type="Pfam" id="PF02771"/>
    </source>
</evidence>
<dbReference type="FunFam" id="2.40.110.10:FF:000011">
    <property type="entry name" value="Acyl-CoA dehydrogenase FadE34"/>
    <property type="match status" value="1"/>
</dbReference>
<feature type="domain" description="Acyl-CoA dehydrogenase/oxidase C-terminal" evidence="6">
    <location>
        <begin position="573"/>
        <end position="712"/>
    </location>
</feature>
<dbReference type="InterPro" id="IPR009100">
    <property type="entry name" value="AcylCoA_DH/oxidase_NM_dom_sf"/>
</dbReference>
<reference evidence="9 10" key="1">
    <citation type="submission" date="2020-08" db="EMBL/GenBank/DDBJ databases">
        <title>Sequencing the genomes of 1000 actinobacteria strains.</title>
        <authorList>
            <person name="Klenk H.-P."/>
        </authorList>
    </citation>
    <scope>NUCLEOTIDE SEQUENCE [LARGE SCALE GENOMIC DNA]</scope>
    <source>
        <strain evidence="9 10">DSM 45258</strain>
    </source>
</reference>
<feature type="domain" description="Acyl-CoA oxidase/dehydrogenase middle" evidence="7">
    <location>
        <begin position="467"/>
        <end position="560"/>
    </location>
</feature>
<evidence type="ECO:0000313" key="9">
    <source>
        <dbReference type="EMBL" id="MBB3039304.1"/>
    </source>
</evidence>
<accession>A0A839RTA6</accession>
<feature type="domain" description="Acyl-CoA dehydrogenase/oxidase N-terminal" evidence="8">
    <location>
        <begin position="6"/>
        <end position="110"/>
    </location>
</feature>
<dbReference type="GO" id="GO:0016627">
    <property type="term" value="F:oxidoreductase activity, acting on the CH-CH group of donors"/>
    <property type="evidence" value="ECO:0007669"/>
    <property type="project" value="InterPro"/>
</dbReference>
<comment type="caution">
    <text evidence="9">The sequence shown here is derived from an EMBL/GenBank/DDBJ whole genome shotgun (WGS) entry which is preliminary data.</text>
</comment>
<dbReference type="Gene3D" id="2.40.110.10">
    <property type="entry name" value="Butyryl-CoA Dehydrogenase, subunit A, domain 2"/>
    <property type="match status" value="2"/>
</dbReference>
<proteinExistence type="inferred from homology"/>
<dbReference type="InterPro" id="IPR036250">
    <property type="entry name" value="AcylCo_DH-like_C"/>
</dbReference>
<evidence type="ECO:0000259" key="7">
    <source>
        <dbReference type="Pfam" id="PF02770"/>
    </source>
</evidence>
<evidence type="ECO:0000256" key="4">
    <source>
        <dbReference type="ARBA" id="ARBA00022827"/>
    </source>
</evidence>
<dbReference type="SUPFAM" id="SSF56645">
    <property type="entry name" value="Acyl-CoA dehydrogenase NM domain-like"/>
    <property type="match status" value="2"/>
</dbReference>
<dbReference type="InterPro" id="IPR037069">
    <property type="entry name" value="AcylCoA_DH/ox_N_sf"/>
</dbReference>
<evidence type="ECO:0000259" key="6">
    <source>
        <dbReference type="Pfam" id="PF00441"/>
    </source>
</evidence>
<dbReference type="Gene3D" id="1.10.540.10">
    <property type="entry name" value="Acyl-CoA dehydrogenase/oxidase, N-terminal domain"/>
    <property type="match status" value="2"/>
</dbReference>
<protein>
    <submittedName>
        <fullName evidence="9">Alkylation response protein AidB-like acyl-CoA dehydrogenase</fullName>
    </submittedName>
</protein>
<keyword evidence="5" id="KW-0560">Oxidoreductase</keyword>
<evidence type="ECO:0000256" key="2">
    <source>
        <dbReference type="ARBA" id="ARBA00009347"/>
    </source>
</evidence>
<evidence type="ECO:0000256" key="5">
    <source>
        <dbReference type="ARBA" id="ARBA00023002"/>
    </source>
</evidence>
<keyword evidence="3" id="KW-0285">Flavoprotein</keyword>
<dbReference type="Pfam" id="PF02770">
    <property type="entry name" value="Acyl-CoA_dh_M"/>
    <property type="match status" value="1"/>
</dbReference>
<dbReference type="InterPro" id="IPR052161">
    <property type="entry name" value="Mycobact_Acyl-CoA_DH"/>
</dbReference>
<dbReference type="RefSeq" id="WP_064441828.1">
    <property type="nucleotide sequence ID" value="NZ_BDDI01000016.1"/>
</dbReference>
<sequence>MPIATTDTQRALTEAVRTWAARAQPIEAARAGDYQSGWSALASLGLFGVAVPEELGGAGGTITDAAAGLEAAATALAPGPVLTTLLAATLLGRAPDAPAAKETVPELVEGTATAAVAIGPHGVLRADSNGGTELVLSGRLEFVPGATSESYILAPADTIDGEVWVLIPPGTAGAHVTQLQVLDLSTVVGNVDIDGAVLAPGAVIPELTTGRVRDVAAMFAAAEAAGVAAWCLATATEYARTREQFGAKIGSFQAIKHLCAASLCRTEKATALAWDASRAADQSGDQFTFSAAVAAAGALDAAVDTAKDCIQVLGGIGFTWEHDAHLYLRRAVALRQLLGGSAFWLRRVSKLARDGMRRRIDVDLSTVEVDAVGIRTDIAAIAASPAGEQRRRLVEAGYFTPHWPKPFGLGATPVQQIVIERELDAAGITRPSLVIGGWAAATIMEHGTPQQHERFLWPTLLGEVTWCQLFSEPEAGSDLASLRTRAVRADGGWRLTGSKIWTSLAHEADWAICLARTDPDAAKHKGITYFLVDMESAGIEIRPLREITGEERFNQVFLDNVFVPDECVVGGEGAGWKLARTTLANERVAMSGSATLGESLERLLGLADSSSDAAVGALVVDSVACAVLDLRAVVSQLDGRGPGAESSVRKLIGVAHRQDVAETALEMLGVQGAVAESEIARSIQHEFLLTRCLSIAGGTTEILRNVAAERILGLPR</sequence>
<dbReference type="InterPro" id="IPR046373">
    <property type="entry name" value="Acyl-CoA_Oxase/DH_mid-dom_sf"/>
</dbReference>
<feature type="domain" description="Acyl-CoA dehydrogenase/oxidase N-terminal" evidence="8">
    <location>
        <begin position="390"/>
        <end position="463"/>
    </location>
</feature>
<name>A0A839RTA6_9ACTN</name>
<feature type="domain" description="Acyl-CoA dehydrogenase/oxidase C-terminal" evidence="6">
    <location>
        <begin position="219"/>
        <end position="342"/>
    </location>
</feature>
<gene>
    <name evidence="9" type="ORF">FHU29_003773</name>
</gene>
<organism evidence="9 10">
    <name type="scientific">Hoyosella altamirensis</name>
    <dbReference type="NCBI Taxonomy" id="616997"/>
    <lineage>
        <taxon>Bacteria</taxon>
        <taxon>Bacillati</taxon>
        <taxon>Actinomycetota</taxon>
        <taxon>Actinomycetes</taxon>
        <taxon>Mycobacteriales</taxon>
        <taxon>Hoyosellaceae</taxon>
        <taxon>Hoyosella</taxon>
    </lineage>
</organism>
<dbReference type="SUPFAM" id="SSF47203">
    <property type="entry name" value="Acyl-CoA dehydrogenase C-terminal domain-like"/>
    <property type="match status" value="2"/>
</dbReference>
<dbReference type="PANTHER" id="PTHR43292:SF4">
    <property type="entry name" value="ACYL-COA DEHYDROGENASE FADE34"/>
    <property type="match status" value="1"/>
</dbReference>
<dbReference type="GO" id="GO:0050660">
    <property type="term" value="F:flavin adenine dinucleotide binding"/>
    <property type="evidence" value="ECO:0007669"/>
    <property type="project" value="InterPro"/>
</dbReference>
<dbReference type="EMBL" id="JACHWS010000003">
    <property type="protein sequence ID" value="MBB3039304.1"/>
    <property type="molecule type" value="Genomic_DNA"/>
</dbReference>